<dbReference type="SMART" id="SM00014">
    <property type="entry name" value="acidPPc"/>
    <property type="match status" value="1"/>
</dbReference>
<accession>A0ABQ6N8H3</accession>
<keyword evidence="2" id="KW-0472">Membrane</keyword>
<dbReference type="Gene3D" id="1.20.144.10">
    <property type="entry name" value="Phosphatidic acid phosphatase type 2/haloperoxidase"/>
    <property type="match status" value="1"/>
</dbReference>
<sequence>MLLLLLVLLLPASVTPFCFVCNVTCDGTGYLDVTIPTNPTLIQYPALVWSYMPYVCTLIWIVFSLRGRTTTALYGYLLSGLIAGTNEVFIKRALDRDRPPESCLPSYGAPSTHATFSIAWFAWICLEGLYHRRALSLTTWQRMVFLLALALLPVPWSRTMLKDHSVNQVLAGSAWGLCWASGAFYFMHRWGQKWLKNKWEANADETTGRWMGIKNDYNTEKLHLTVIRREKSSLWKLWKLLPALHGSLRPGTVAPSREGGAPSNPSHDSLKHFEKAVAASASNEVRLPHGVGGGR</sequence>
<keyword evidence="2" id="KW-1133">Transmembrane helix</keyword>
<protein>
    <recommendedName>
        <fullName evidence="4">Phosphatidic acid phosphatase type 2/haloperoxidase domain-containing protein</fullName>
    </recommendedName>
</protein>
<dbReference type="Pfam" id="PF01569">
    <property type="entry name" value="PAP2"/>
    <property type="match status" value="1"/>
</dbReference>
<keyword evidence="2" id="KW-0812">Transmembrane</keyword>
<feature type="signal peptide" evidence="3">
    <location>
        <begin position="1"/>
        <end position="16"/>
    </location>
</feature>
<feature type="transmembrane region" description="Helical" evidence="2">
    <location>
        <begin position="168"/>
        <end position="187"/>
    </location>
</feature>
<dbReference type="PANTHER" id="PTHR14969:SF13">
    <property type="entry name" value="AT30094P"/>
    <property type="match status" value="1"/>
</dbReference>
<dbReference type="InterPro" id="IPR036938">
    <property type="entry name" value="PAP2/HPO_sf"/>
</dbReference>
<dbReference type="InterPro" id="IPR000326">
    <property type="entry name" value="PAP2/HPO"/>
</dbReference>
<feature type="chain" id="PRO_5047441259" description="Phosphatidic acid phosphatase type 2/haloperoxidase domain-containing protein" evidence="3">
    <location>
        <begin position="17"/>
        <end position="295"/>
    </location>
</feature>
<dbReference type="SUPFAM" id="SSF48317">
    <property type="entry name" value="Acid phosphatase/Vanadium-dependent haloperoxidase"/>
    <property type="match status" value="1"/>
</dbReference>
<evidence type="ECO:0000256" key="3">
    <source>
        <dbReference type="SAM" id="SignalP"/>
    </source>
</evidence>
<dbReference type="EMBL" id="BRYB01006502">
    <property type="protein sequence ID" value="GMI50385.1"/>
    <property type="molecule type" value="Genomic_DNA"/>
</dbReference>
<feature type="region of interest" description="Disordered" evidence="1">
    <location>
        <begin position="251"/>
        <end position="272"/>
    </location>
</feature>
<organism evidence="5 6">
    <name type="scientific">Tetraparma gracilis</name>
    <dbReference type="NCBI Taxonomy" id="2962635"/>
    <lineage>
        <taxon>Eukaryota</taxon>
        <taxon>Sar</taxon>
        <taxon>Stramenopiles</taxon>
        <taxon>Ochrophyta</taxon>
        <taxon>Bolidophyceae</taxon>
        <taxon>Parmales</taxon>
        <taxon>Triparmaceae</taxon>
        <taxon>Tetraparma</taxon>
    </lineage>
</organism>
<name>A0ABQ6N8H3_9STRA</name>
<reference evidence="5 6" key="1">
    <citation type="journal article" date="2023" name="Commun. Biol.">
        <title>Genome analysis of Parmales, the sister group of diatoms, reveals the evolutionary specialization of diatoms from phago-mixotrophs to photoautotrophs.</title>
        <authorList>
            <person name="Ban H."/>
            <person name="Sato S."/>
            <person name="Yoshikawa S."/>
            <person name="Yamada K."/>
            <person name="Nakamura Y."/>
            <person name="Ichinomiya M."/>
            <person name="Sato N."/>
            <person name="Blanc-Mathieu R."/>
            <person name="Endo H."/>
            <person name="Kuwata A."/>
            <person name="Ogata H."/>
        </authorList>
    </citation>
    <scope>NUCLEOTIDE SEQUENCE [LARGE SCALE GENOMIC DNA]</scope>
</reference>
<proteinExistence type="predicted"/>
<evidence type="ECO:0000313" key="6">
    <source>
        <dbReference type="Proteomes" id="UP001165060"/>
    </source>
</evidence>
<gene>
    <name evidence="5" type="ORF">TeGR_g13824</name>
</gene>
<feature type="transmembrane region" description="Helical" evidence="2">
    <location>
        <begin position="72"/>
        <end position="90"/>
    </location>
</feature>
<comment type="caution">
    <text evidence="5">The sequence shown here is derived from an EMBL/GenBank/DDBJ whole genome shotgun (WGS) entry which is preliminary data.</text>
</comment>
<dbReference type="Proteomes" id="UP001165060">
    <property type="component" value="Unassembled WGS sequence"/>
</dbReference>
<evidence type="ECO:0000259" key="4">
    <source>
        <dbReference type="SMART" id="SM00014"/>
    </source>
</evidence>
<feature type="domain" description="Phosphatidic acid phosphatase type 2/haloperoxidase" evidence="4">
    <location>
        <begin position="71"/>
        <end position="184"/>
    </location>
</feature>
<dbReference type="PANTHER" id="PTHR14969">
    <property type="entry name" value="SPHINGOSINE-1-PHOSPHATE PHOSPHOHYDROLASE"/>
    <property type="match status" value="1"/>
</dbReference>
<feature type="transmembrane region" description="Helical" evidence="2">
    <location>
        <begin position="42"/>
        <end position="65"/>
    </location>
</feature>
<feature type="transmembrane region" description="Helical" evidence="2">
    <location>
        <begin position="137"/>
        <end position="156"/>
    </location>
</feature>
<evidence type="ECO:0000313" key="5">
    <source>
        <dbReference type="EMBL" id="GMI50385.1"/>
    </source>
</evidence>
<keyword evidence="6" id="KW-1185">Reference proteome</keyword>
<keyword evidence="3" id="KW-0732">Signal</keyword>
<feature type="transmembrane region" description="Helical" evidence="2">
    <location>
        <begin position="110"/>
        <end position="130"/>
    </location>
</feature>
<evidence type="ECO:0000256" key="1">
    <source>
        <dbReference type="SAM" id="MobiDB-lite"/>
    </source>
</evidence>
<evidence type="ECO:0000256" key="2">
    <source>
        <dbReference type="SAM" id="Phobius"/>
    </source>
</evidence>